<reference evidence="5" key="1">
    <citation type="submission" date="2017-09" db="EMBL/GenBank/DDBJ databases">
        <title>Complete Genome Sequence of ansamitocin-producing Bacterium Actinosynnema pretiosum X47.</title>
        <authorList>
            <person name="Cao G."/>
            <person name="Zong G."/>
            <person name="Zhong C."/>
            <person name="Fu J."/>
        </authorList>
    </citation>
    <scope>NUCLEOTIDE SEQUENCE [LARGE SCALE GENOMIC DNA]</scope>
    <source>
        <strain evidence="5">X47</strain>
    </source>
</reference>
<dbReference type="InterPro" id="IPR016039">
    <property type="entry name" value="Thiolase-like"/>
</dbReference>
<dbReference type="AlphaFoldDB" id="A0A290Z6I4"/>
<dbReference type="InterPro" id="IPR013747">
    <property type="entry name" value="ACP_syn_III_C"/>
</dbReference>
<keyword evidence="2" id="KW-0012">Acyltransferase</keyword>
<dbReference type="PANTHER" id="PTHR34069">
    <property type="entry name" value="3-OXOACYL-[ACYL-CARRIER-PROTEIN] SYNTHASE 3"/>
    <property type="match status" value="1"/>
</dbReference>
<keyword evidence="1" id="KW-0808">Transferase</keyword>
<proteinExistence type="predicted"/>
<dbReference type="GO" id="GO:0044550">
    <property type="term" value="P:secondary metabolite biosynthetic process"/>
    <property type="evidence" value="ECO:0007669"/>
    <property type="project" value="TreeGrafter"/>
</dbReference>
<dbReference type="EMBL" id="CP023445">
    <property type="protein sequence ID" value="ATE54582.1"/>
    <property type="molecule type" value="Genomic_DNA"/>
</dbReference>
<evidence type="ECO:0000259" key="4">
    <source>
        <dbReference type="Pfam" id="PF08545"/>
    </source>
</evidence>
<dbReference type="NCBIfam" id="NF006829">
    <property type="entry name" value="PRK09352.1"/>
    <property type="match status" value="1"/>
</dbReference>
<feature type="domain" description="Beta-ketoacyl-[acyl-carrier-protein] synthase III C-terminal" evidence="3">
    <location>
        <begin position="232"/>
        <end position="322"/>
    </location>
</feature>
<dbReference type="GO" id="GO:0004315">
    <property type="term" value="F:3-oxoacyl-[acyl-carrier-protein] synthase activity"/>
    <property type="evidence" value="ECO:0007669"/>
    <property type="project" value="InterPro"/>
</dbReference>
<dbReference type="Gene3D" id="3.40.47.10">
    <property type="match status" value="2"/>
</dbReference>
<dbReference type="CDD" id="cd00830">
    <property type="entry name" value="KAS_III"/>
    <property type="match status" value="1"/>
</dbReference>
<dbReference type="Proteomes" id="UP000218505">
    <property type="component" value="Chromosome"/>
</dbReference>
<dbReference type="Pfam" id="PF08541">
    <property type="entry name" value="ACP_syn_III_C"/>
    <property type="match status" value="1"/>
</dbReference>
<dbReference type="KEGG" id="apre:CNX65_15840"/>
<accession>A0A290Z6I4</accession>
<dbReference type="SUPFAM" id="SSF53901">
    <property type="entry name" value="Thiolase-like"/>
    <property type="match status" value="1"/>
</dbReference>
<evidence type="ECO:0000256" key="1">
    <source>
        <dbReference type="ARBA" id="ARBA00022679"/>
    </source>
</evidence>
<dbReference type="InterPro" id="IPR013751">
    <property type="entry name" value="ACP_syn_III_N"/>
</dbReference>
<feature type="domain" description="Beta-ketoacyl-[acyl-carrier-protein] synthase III N-terminal" evidence="4">
    <location>
        <begin position="107"/>
        <end position="185"/>
    </location>
</feature>
<organism evidence="5 6">
    <name type="scientific">Actinosynnema pretiosum</name>
    <dbReference type="NCBI Taxonomy" id="42197"/>
    <lineage>
        <taxon>Bacteria</taxon>
        <taxon>Bacillati</taxon>
        <taxon>Actinomycetota</taxon>
        <taxon>Actinomycetes</taxon>
        <taxon>Pseudonocardiales</taxon>
        <taxon>Pseudonocardiaceae</taxon>
        <taxon>Actinosynnema</taxon>
    </lineage>
</organism>
<evidence type="ECO:0000256" key="2">
    <source>
        <dbReference type="ARBA" id="ARBA00023315"/>
    </source>
</evidence>
<protein>
    <submittedName>
        <fullName evidence="5">Beta-ketoacyl-ACP reductase</fullName>
    </submittedName>
</protein>
<dbReference type="RefSeq" id="WP_096493868.1">
    <property type="nucleotide sequence ID" value="NZ_CP023445.1"/>
</dbReference>
<sequence>MSPRACRVLATGAHRPAPVDSGEVATRLGRPREWVVERTGIETRCVASARESVETMAVLAATDALAAAGTPASAVDVLVVATSTNPRPCPAVAPRVAAALGLRAPAFDVNVACAGFCYALHLARSLIASGDCATALVVGADRMLDIVDPDDPGTAPVFADGAGALLITATDGPPGVGPVVWGSEGDRAAALEVRPALLGEPAGPTRPALRMDGLAVIRWACATVPDAVRRILAATGLGWDDVGALVPHQANWKLIERVTARLDPPAHVVVADDVRATGNTSAASVPLALDRLVADGRVRAGDWAVLIGFGAGLAYAGQAVRIPG</sequence>
<name>A0A290Z6I4_9PSEU</name>
<evidence type="ECO:0000313" key="6">
    <source>
        <dbReference type="Proteomes" id="UP000218505"/>
    </source>
</evidence>
<evidence type="ECO:0000313" key="5">
    <source>
        <dbReference type="EMBL" id="ATE54582.1"/>
    </source>
</evidence>
<keyword evidence="6" id="KW-1185">Reference proteome</keyword>
<dbReference type="GO" id="GO:0006633">
    <property type="term" value="P:fatty acid biosynthetic process"/>
    <property type="evidence" value="ECO:0007669"/>
    <property type="project" value="InterPro"/>
</dbReference>
<dbReference type="Pfam" id="PF08545">
    <property type="entry name" value="ACP_syn_III"/>
    <property type="match status" value="1"/>
</dbReference>
<evidence type="ECO:0000259" key="3">
    <source>
        <dbReference type="Pfam" id="PF08541"/>
    </source>
</evidence>
<dbReference type="PANTHER" id="PTHR34069:SF2">
    <property type="entry name" value="BETA-KETOACYL-[ACYL-CARRIER-PROTEIN] SYNTHASE III"/>
    <property type="match status" value="1"/>
</dbReference>
<gene>
    <name evidence="5" type="ORF">CNX65_15840</name>
</gene>